<comment type="caution">
    <text evidence="2">The sequence shown here is derived from an EMBL/GenBank/DDBJ whole genome shotgun (WGS) entry which is preliminary data.</text>
</comment>
<feature type="compositionally biased region" description="Polar residues" evidence="1">
    <location>
        <begin position="792"/>
        <end position="804"/>
    </location>
</feature>
<feature type="region of interest" description="Disordered" evidence="1">
    <location>
        <begin position="2409"/>
        <end position="2428"/>
    </location>
</feature>
<feature type="region of interest" description="Disordered" evidence="1">
    <location>
        <begin position="785"/>
        <end position="807"/>
    </location>
</feature>
<accession>A0A1R0GUS9</accession>
<feature type="compositionally biased region" description="Basic residues" evidence="1">
    <location>
        <begin position="72"/>
        <end position="82"/>
    </location>
</feature>
<feature type="compositionally biased region" description="Polar residues" evidence="1">
    <location>
        <begin position="189"/>
        <end position="198"/>
    </location>
</feature>
<evidence type="ECO:0000313" key="3">
    <source>
        <dbReference type="Proteomes" id="UP000187455"/>
    </source>
</evidence>
<dbReference type="OrthoDB" id="5657575at2759"/>
<dbReference type="EMBL" id="LSSL01003298">
    <property type="protein sequence ID" value="OLY80639.1"/>
    <property type="molecule type" value="Genomic_DNA"/>
</dbReference>
<dbReference type="Proteomes" id="UP000187455">
    <property type="component" value="Unassembled WGS sequence"/>
</dbReference>
<evidence type="ECO:0000313" key="2">
    <source>
        <dbReference type="EMBL" id="OLY80639.1"/>
    </source>
</evidence>
<feature type="compositionally biased region" description="Polar residues" evidence="1">
    <location>
        <begin position="2409"/>
        <end position="2420"/>
    </location>
</feature>
<evidence type="ECO:0000256" key="1">
    <source>
        <dbReference type="SAM" id="MobiDB-lite"/>
    </source>
</evidence>
<feature type="region of interest" description="Disordered" evidence="1">
    <location>
        <begin position="189"/>
        <end position="211"/>
    </location>
</feature>
<protein>
    <submittedName>
        <fullName evidence="2">Uncharacterized protein</fullName>
    </submittedName>
</protein>
<name>A0A1R0GUS9_9FUNG</name>
<sequence>MIDHSAKTLIRDGIDLLRKEAEFQNQPKVAVKCQQYLSLLMNLSNSPNIHSIPTPNTPKPAQPQNKTDALSTKKKKKKKKKKKDSDTNMPDSIHPVPNSPIQPAFENQDVLDPIYSRDLALLLAFCLAPIHSPNMVSVSLIIFQQFLDSDLISSVFYTPIHPLYNNNLVYNHNLYLEYCNSPNPAQDTNQFISASSHSPGDYPQSHKADEPRSDFSQILKISIDTKVFSEPIHSIIEVTSHIYKSHCKQPYSFLNSPKLWLDVILESICQTYSSSKTPERLQMQIAKFIYHVVSAPSSHKFVDSFRGGFVLTQVSLLMVLQLLCVMAVHSVSFRVRETALKCLDLLIYRYSTIISLAYTLDCEDKNRFKDKPQGIAFQSPEKPSSKSHLHSEYLPSIQSTGNIASQSELQDANCFLVLLLSWSYKPLSDLGIPHANESSSSVISGNTLLNSFVIDTQKFKSAFYLQPPNTPSSITTILHLATKFINNITSQTLSNSLINVPHLLQNKENDTKTTIPFHYSSPEAHCSVIVTLSLLKFVPGIIAGYGSSMHPSIFIKAHYLFVAFTKFYTLIDPITLYNLLLLCYLPKISSHVCPHTEPRNNLTFKDITKSFSTFMKASTEESPDPCLQKTNDTDSLQSESSYSENLSVCQIFALSHIADILNQPEIYPVLFQRTGSQGNSPKFALNHVYDSLCDQIKIGSSVLSQSSSQILNAFSLTSSNFVKNISKSLTINNQILDPDHQHQTLISLKSLEALSSLVGFSKSMTFYCRHQLNCKNIESSSMNRDLNDSGYKHSQNSPNPSSSDTGDHKLFPSSNSCHMRDGCVGFDTVSLEIKSSDFKSMCFLDAVFKYLRKMDCHESKSEIDAILIILAEKFAGSQSATFLDFYNYGYDVVTLATISSMFPNIDSSCIYHASWLSMENSSPLNVLDLITTMKMLDPDEKIRQMNKVLNIHNHNFIAGNFAFLNALENKIGLLLAPPLSSKIHIDKLGMEGSITDKTDCLKSTWPSIVASISQVYQSTNTFNDATDLPNVLGSYSQIVFSSSPHSTNVFTEKVSGTPPNEIYPRENTPSLNEKEYIMDNIQSDVNQNHQPNLLIVQSLKIIQDSIYIASRENLETGLTALLTTLIQMVGLTRNLDVQIFKSHLSVVTLIKVAIENAHYFDSEKWIMIMETLSLFYSRQYPLALKNENLPEDELKEFDPNSLISKTSNSEYIDDSKQEFSDMTFERPLDSSDNFRNISGTQYAKSKKSNYKINDDRFFKKSLTKNPGKSNQFFLKYPSDYLSNFGYKKINQHGNPLLSSQNQNDMHSFQAELKSILAKTAMEKISEFQSFATTFPIPTIYNYIRGVSRVVISEAFHYESQNWPLYQQSRPMIKVYNHRTFFDYVQVENVFYSRLSTSKKEAMSQVFSPQNTFDNENMSKEDSKTDNSEWLDFATDHSYNIFTTKTFANRNQSTFVNEIIPQQMVCTRLLFSFVHHLINSSSYTLHDILKYWEILSPALAKLSGYSETSIFDNKPEYVSCQKHRSTSSQDKQQKNSCISDTFSKISSVKVYGIESLGLFILHIMKKMSTITVNMRSDLEVLICPLKIVAELSENLHVQYTTLYIIFSIVIQYHSVFEIPWKLIFEIISLVLKKFIRLVVEYPVYGYQSSSEDIFFMVANYQYNNGSSHTFNQKSSNKKDMDFISPPLLTPTSNKSESLAYCRSSISKLSSRNVFLALEIIYYISDFKQVLHKSLEEYIKCVGTLTTALAYVIPSPGIISSFSIGSNIPRSLDIGATEGASNSGKYFNDKSSSYIGMRSPRQEFESDPETYEYTKESLSGDWKNQAELAIYNASTTSTDNAPYGISQIILSIWQSISEYSIEIEMTKTPEINKTVFPLLLITREVFRVIPLLPELLVTNDKLYDSIFCFEKYNFSEEFKNMLLSCVYKSSETFEEERLNLPMWEAFDYIRKKLFDLVIESFNKLIDKNLASEWFIRANQGFKEFSTKLLALPQTFLNLDQVFEPWIAFILKYNMIYVSNFDLIISQKDSVECFKSILDLDSCFLKSIHEQIYICGIETFGILIEGIGIYEHKGQRNPGGYMNKTKNKIPNEFWVHFTNVFESVVLSKCFWGIDSLEILSGPEFTLNFGQLDNEAKISNFKENKKSGPEKDFITYTCEAQESLKFESYYKRSLGVLKNIMNRPTFISEIRSRSEALIEMMRFVRRICLDKEINLLNTLYRYGMFELVYKWFRMIFITRSFARAVDKLTSRIDVASKSSSNSEYSQNEPIRFAKNGMKYEEKYQNSSGKPLGLDFGQLSILDNNKRDFAVRLENVCSFTFLDCAFHLYKQTGDFEDTVNKQVGSIRNNQSRIAEDIAANMVLSRWLASELLRNIELAIKSYIKALEKSQVKKEMAMKILDSFGETESFGSSNGLDHQNINNSDLESSSSGCISPIESEKDVSYYKDLRNTVDNDNIRLGTSSISEDDSSDEQSYFNHLDNIHNGTHVNNGSSGHALLNEYSFLPLPSLARLVIKSIGGLMELIEIRNKSTQSSPTLDGNEPAKKKSATSVINEDNNAKNINLQKMYVIIQMPTILALVADAIASTDHPEIKRLGALFIKSASSNS</sequence>
<feature type="region of interest" description="Disordered" evidence="1">
    <location>
        <begin position="2525"/>
        <end position="2546"/>
    </location>
</feature>
<feature type="region of interest" description="Disordered" evidence="1">
    <location>
        <begin position="48"/>
        <end position="102"/>
    </location>
</feature>
<gene>
    <name evidence="2" type="ORF">AYI68_g5262</name>
</gene>
<keyword evidence="3" id="KW-1185">Reference proteome</keyword>
<reference evidence="2 3" key="1">
    <citation type="journal article" date="2016" name="Mol. Biol. Evol.">
        <title>Genome-Wide Survey of Gut Fungi (Harpellales) Reveals the First Horizontally Transferred Ubiquitin Gene from a Mosquito Host.</title>
        <authorList>
            <person name="Wang Y."/>
            <person name="White M.M."/>
            <person name="Kvist S."/>
            <person name="Moncalvo J.M."/>
        </authorList>
    </citation>
    <scope>NUCLEOTIDE SEQUENCE [LARGE SCALE GENOMIC DNA]</scope>
    <source>
        <strain evidence="2 3">ALG-7-W6</strain>
    </source>
</reference>
<organism evidence="2 3">
    <name type="scientific">Smittium mucronatum</name>
    <dbReference type="NCBI Taxonomy" id="133383"/>
    <lineage>
        <taxon>Eukaryota</taxon>
        <taxon>Fungi</taxon>
        <taxon>Fungi incertae sedis</taxon>
        <taxon>Zoopagomycota</taxon>
        <taxon>Kickxellomycotina</taxon>
        <taxon>Harpellomycetes</taxon>
        <taxon>Harpellales</taxon>
        <taxon>Legeriomycetaceae</taxon>
        <taxon>Smittium</taxon>
    </lineage>
</organism>
<proteinExistence type="predicted"/>